<keyword evidence="10" id="KW-1185">Reference proteome</keyword>
<name>A0A1H6ZYB1_9MICO</name>
<dbReference type="InterPro" id="IPR009027">
    <property type="entry name" value="Ribosomal_bL9/RNase_H1_N"/>
</dbReference>
<dbReference type="STRING" id="1043493.SAMN05421637_2297"/>
<evidence type="ECO:0000256" key="3">
    <source>
        <dbReference type="ARBA" id="ARBA00022884"/>
    </source>
</evidence>
<dbReference type="Gene3D" id="3.40.5.10">
    <property type="entry name" value="Ribosomal protein L9, N-terminal domain"/>
    <property type="match status" value="1"/>
</dbReference>
<dbReference type="EMBL" id="FNZI01000005">
    <property type="protein sequence ID" value="SEJ58341.1"/>
    <property type="molecule type" value="Genomic_DNA"/>
</dbReference>
<comment type="similarity">
    <text evidence="1 7">Belongs to the bacterial ribosomal protein bL9 family.</text>
</comment>
<keyword evidence="2 7" id="KW-0699">rRNA-binding</keyword>
<dbReference type="AlphaFoldDB" id="A0A1H6ZYB1"/>
<dbReference type="Pfam" id="PF01281">
    <property type="entry name" value="Ribosomal_L9_N"/>
    <property type="match status" value="1"/>
</dbReference>
<dbReference type="FunFam" id="3.40.5.10:FF:000003">
    <property type="entry name" value="50S ribosomal protein L9"/>
    <property type="match status" value="1"/>
</dbReference>
<dbReference type="GO" id="GO:0005840">
    <property type="term" value="C:ribosome"/>
    <property type="evidence" value="ECO:0007669"/>
    <property type="project" value="UniProtKB-KW"/>
</dbReference>
<keyword evidence="5 7" id="KW-0687">Ribonucleoprotein</keyword>
<dbReference type="InterPro" id="IPR036791">
    <property type="entry name" value="Ribosomal_bL9_C_sf"/>
</dbReference>
<dbReference type="InterPro" id="IPR020069">
    <property type="entry name" value="Ribosomal_bL9_C"/>
</dbReference>
<dbReference type="HAMAP" id="MF_00503">
    <property type="entry name" value="Ribosomal_bL9"/>
    <property type="match status" value="1"/>
</dbReference>
<dbReference type="GO" id="GO:0006412">
    <property type="term" value="P:translation"/>
    <property type="evidence" value="ECO:0007669"/>
    <property type="project" value="UniProtKB-UniRule"/>
</dbReference>
<dbReference type="InterPro" id="IPR036935">
    <property type="entry name" value="Ribosomal_bL9_N_sf"/>
</dbReference>
<dbReference type="GO" id="GO:0003735">
    <property type="term" value="F:structural constituent of ribosome"/>
    <property type="evidence" value="ECO:0007669"/>
    <property type="project" value="InterPro"/>
</dbReference>
<evidence type="ECO:0000256" key="6">
    <source>
        <dbReference type="ARBA" id="ARBA00035292"/>
    </source>
</evidence>
<evidence type="ECO:0000256" key="4">
    <source>
        <dbReference type="ARBA" id="ARBA00022980"/>
    </source>
</evidence>
<proteinExistence type="inferred from homology"/>
<evidence type="ECO:0000256" key="7">
    <source>
        <dbReference type="HAMAP-Rule" id="MF_00503"/>
    </source>
</evidence>
<reference evidence="10" key="1">
    <citation type="submission" date="2016-10" db="EMBL/GenBank/DDBJ databases">
        <authorList>
            <person name="Varghese N."/>
        </authorList>
    </citation>
    <scope>NUCLEOTIDE SEQUENCE [LARGE SCALE GENOMIC DNA]</scope>
    <source>
        <strain evidence="10">DSM 24868</strain>
    </source>
</reference>
<dbReference type="OrthoDB" id="9788336at2"/>
<organism evidence="9 10">
    <name type="scientific">Demequina mangrovi</name>
    <dbReference type="NCBI Taxonomy" id="1043493"/>
    <lineage>
        <taxon>Bacteria</taxon>
        <taxon>Bacillati</taxon>
        <taxon>Actinomycetota</taxon>
        <taxon>Actinomycetes</taxon>
        <taxon>Micrococcales</taxon>
        <taxon>Demequinaceae</taxon>
        <taxon>Demequina</taxon>
    </lineage>
</organism>
<dbReference type="InterPro" id="IPR000244">
    <property type="entry name" value="Ribosomal_bL9"/>
</dbReference>
<dbReference type="InterPro" id="IPR020070">
    <property type="entry name" value="Ribosomal_bL9_N"/>
</dbReference>
<accession>A0A1H6ZYB1</accession>
<evidence type="ECO:0000313" key="10">
    <source>
        <dbReference type="Proteomes" id="UP000183315"/>
    </source>
</evidence>
<keyword evidence="4 7" id="KW-0689">Ribosomal protein</keyword>
<sequence length="148" mass="15533">MAKVILTHEVSGLGIAGDVIDVKDGYARNYLVPRKLATPWSAGAEKQIEGLRQARRAKEIATIEGAQAARDALQSAPVTVSVKAGEAGRLFGAVSPADIADAIGDRATVDKRRIHIAQPIKALGEYQVKVSLHTDVAATVTVNVVAAK</sequence>
<dbReference type="SUPFAM" id="SSF55658">
    <property type="entry name" value="L9 N-domain-like"/>
    <property type="match status" value="1"/>
</dbReference>
<evidence type="ECO:0000256" key="1">
    <source>
        <dbReference type="ARBA" id="ARBA00010605"/>
    </source>
</evidence>
<evidence type="ECO:0000256" key="2">
    <source>
        <dbReference type="ARBA" id="ARBA00022730"/>
    </source>
</evidence>
<evidence type="ECO:0000313" key="9">
    <source>
        <dbReference type="EMBL" id="SEJ58341.1"/>
    </source>
</evidence>
<dbReference type="InterPro" id="IPR020594">
    <property type="entry name" value="Ribosomal_bL9_bac/chp"/>
</dbReference>
<dbReference type="PANTHER" id="PTHR21368">
    <property type="entry name" value="50S RIBOSOMAL PROTEIN L9"/>
    <property type="match status" value="1"/>
</dbReference>
<dbReference type="Pfam" id="PF03948">
    <property type="entry name" value="Ribosomal_L9_C"/>
    <property type="match status" value="1"/>
</dbReference>
<dbReference type="SUPFAM" id="SSF55653">
    <property type="entry name" value="Ribosomal protein L9 C-domain"/>
    <property type="match status" value="1"/>
</dbReference>
<comment type="function">
    <text evidence="7">Binds to the 23S rRNA.</text>
</comment>
<feature type="domain" description="Ribosomal protein L9" evidence="8">
    <location>
        <begin position="14"/>
        <end position="41"/>
    </location>
</feature>
<dbReference type="PROSITE" id="PS00651">
    <property type="entry name" value="RIBOSOMAL_L9"/>
    <property type="match status" value="1"/>
</dbReference>
<evidence type="ECO:0000259" key="8">
    <source>
        <dbReference type="PROSITE" id="PS00651"/>
    </source>
</evidence>
<dbReference type="GO" id="GO:0019843">
    <property type="term" value="F:rRNA binding"/>
    <property type="evidence" value="ECO:0007669"/>
    <property type="project" value="UniProtKB-UniRule"/>
</dbReference>
<evidence type="ECO:0000256" key="5">
    <source>
        <dbReference type="ARBA" id="ARBA00023274"/>
    </source>
</evidence>
<dbReference type="Proteomes" id="UP000183315">
    <property type="component" value="Unassembled WGS sequence"/>
</dbReference>
<dbReference type="Gene3D" id="3.10.430.100">
    <property type="entry name" value="Ribosomal protein L9, C-terminal domain"/>
    <property type="match status" value="1"/>
</dbReference>
<gene>
    <name evidence="7" type="primary">rplI</name>
    <name evidence="9" type="ORF">SAMN05421637_2297</name>
</gene>
<dbReference type="NCBIfam" id="TIGR00158">
    <property type="entry name" value="L9"/>
    <property type="match status" value="1"/>
</dbReference>
<dbReference type="RefSeq" id="WP_042214740.1">
    <property type="nucleotide sequence ID" value="NZ_BBLU01000007.1"/>
</dbReference>
<dbReference type="GO" id="GO:1990904">
    <property type="term" value="C:ribonucleoprotein complex"/>
    <property type="evidence" value="ECO:0007669"/>
    <property type="project" value="UniProtKB-KW"/>
</dbReference>
<dbReference type="eggNOG" id="COG0359">
    <property type="taxonomic scope" value="Bacteria"/>
</dbReference>
<keyword evidence="3 7" id="KW-0694">RNA-binding</keyword>
<protein>
    <recommendedName>
        <fullName evidence="6 7">Large ribosomal subunit protein bL9</fullName>
    </recommendedName>
</protein>